<organism evidence="1 2">
    <name type="scientific">Oryza sativa subsp. japonica</name>
    <name type="common">Rice</name>
    <dbReference type="NCBI Taxonomy" id="39947"/>
    <lineage>
        <taxon>Eukaryota</taxon>
        <taxon>Viridiplantae</taxon>
        <taxon>Streptophyta</taxon>
        <taxon>Embryophyta</taxon>
        <taxon>Tracheophyta</taxon>
        <taxon>Spermatophyta</taxon>
        <taxon>Magnoliopsida</taxon>
        <taxon>Liliopsida</taxon>
        <taxon>Poales</taxon>
        <taxon>Poaceae</taxon>
        <taxon>BOP clade</taxon>
        <taxon>Oryzoideae</taxon>
        <taxon>Oryzeae</taxon>
        <taxon>Oryzinae</taxon>
        <taxon>Oryza</taxon>
        <taxon>Oryza sativa</taxon>
    </lineage>
</organism>
<dbReference type="EMBL" id="AP014961">
    <property type="protein sequence ID" value="BAS93890.1"/>
    <property type="molecule type" value="Genomic_DNA"/>
</dbReference>
<evidence type="ECO:0000313" key="2">
    <source>
        <dbReference type="Proteomes" id="UP000059680"/>
    </source>
</evidence>
<reference evidence="1 2" key="2">
    <citation type="journal article" date="2013" name="Plant Cell Physiol.">
        <title>Rice Annotation Project Database (RAP-DB): an integrative and interactive database for rice genomics.</title>
        <authorList>
            <person name="Sakai H."/>
            <person name="Lee S.S."/>
            <person name="Tanaka T."/>
            <person name="Numa H."/>
            <person name="Kim J."/>
            <person name="Kawahara Y."/>
            <person name="Wakimoto H."/>
            <person name="Yang C.C."/>
            <person name="Iwamoto M."/>
            <person name="Abe T."/>
            <person name="Yamada Y."/>
            <person name="Muto A."/>
            <person name="Inokuchi H."/>
            <person name="Ikemura T."/>
            <person name="Matsumoto T."/>
            <person name="Sasaki T."/>
            <person name="Itoh T."/>
        </authorList>
    </citation>
    <scope>NUCLEOTIDE SEQUENCE [LARGE SCALE GENOMIC DNA]</scope>
    <source>
        <strain evidence="2">cv. Nipponbare</strain>
    </source>
</reference>
<sequence>MEVEMMEDDVFFAELSKRISLLITDDDEAADFGAARFPASAAAPIPVSLRCFFLYSSSAASSSYHIIHQACVCTRACELASSVSSFRLGALGSSCGFSRLLAAVGLVVAAPPRTWLPLHTTKPNQIA</sequence>
<name>A0A0P0WLZ5_ORYSJ</name>
<evidence type="ECO:0000313" key="1">
    <source>
        <dbReference type="EMBL" id="BAS93890.1"/>
    </source>
</evidence>
<dbReference type="PANTHER" id="PTHR34956">
    <property type="entry name" value="OS05G0397300 PROTEIN"/>
    <property type="match status" value="1"/>
</dbReference>
<reference evidence="2" key="1">
    <citation type="journal article" date="2005" name="Nature">
        <title>The map-based sequence of the rice genome.</title>
        <authorList>
            <consortium name="International rice genome sequencing project (IRGSP)"/>
            <person name="Matsumoto T."/>
            <person name="Wu J."/>
            <person name="Kanamori H."/>
            <person name="Katayose Y."/>
            <person name="Fujisawa M."/>
            <person name="Namiki N."/>
            <person name="Mizuno H."/>
            <person name="Yamamoto K."/>
            <person name="Antonio B.A."/>
            <person name="Baba T."/>
            <person name="Sakata K."/>
            <person name="Nagamura Y."/>
            <person name="Aoki H."/>
            <person name="Arikawa K."/>
            <person name="Arita K."/>
            <person name="Bito T."/>
            <person name="Chiden Y."/>
            <person name="Fujitsuka N."/>
            <person name="Fukunaka R."/>
            <person name="Hamada M."/>
            <person name="Harada C."/>
            <person name="Hayashi A."/>
            <person name="Hijishita S."/>
            <person name="Honda M."/>
            <person name="Hosokawa S."/>
            <person name="Ichikawa Y."/>
            <person name="Idonuma A."/>
            <person name="Iijima M."/>
            <person name="Ikeda M."/>
            <person name="Ikeno M."/>
            <person name="Ito K."/>
            <person name="Ito S."/>
            <person name="Ito T."/>
            <person name="Ito Y."/>
            <person name="Ito Y."/>
            <person name="Iwabuchi A."/>
            <person name="Kamiya K."/>
            <person name="Karasawa W."/>
            <person name="Kurita K."/>
            <person name="Katagiri S."/>
            <person name="Kikuta A."/>
            <person name="Kobayashi H."/>
            <person name="Kobayashi N."/>
            <person name="Machita K."/>
            <person name="Maehara T."/>
            <person name="Masukawa M."/>
            <person name="Mizubayashi T."/>
            <person name="Mukai Y."/>
            <person name="Nagasaki H."/>
            <person name="Nagata Y."/>
            <person name="Naito S."/>
            <person name="Nakashima M."/>
            <person name="Nakama Y."/>
            <person name="Nakamichi Y."/>
            <person name="Nakamura M."/>
            <person name="Meguro A."/>
            <person name="Negishi M."/>
            <person name="Ohta I."/>
            <person name="Ohta T."/>
            <person name="Okamoto M."/>
            <person name="Ono N."/>
            <person name="Saji S."/>
            <person name="Sakaguchi M."/>
            <person name="Sakai K."/>
            <person name="Shibata M."/>
            <person name="Shimokawa T."/>
            <person name="Song J."/>
            <person name="Takazaki Y."/>
            <person name="Terasawa K."/>
            <person name="Tsugane M."/>
            <person name="Tsuji K."/>
            <person name="Ueda S."/>
            <person name="Waki K."/>
            <person name="Yamagata H."/>
            <person name="Yamamoto M."/>
            <person name="Yamamoto S."/>
            <person name="Yamane H."/>
            <person name="Yoshiki S."/>
            <person name="Yoshihara R."/>
            <person name="Yukawa K."/>
            <person name="Zhong H."/>
            <person name="Yano M."/>
            <person name="Yuan Q."/>
            <person name="Ouyang S."/>
            <person name="Liu J."/>
            <person name="Jones K.M."/>
            <person name="Gansberger K."/>
            <person name="Moffat K."/>
            <person name="Hill J."/>
            <person name="Bera J."/>
            <person name="Fadrosh D."/>
            <person name="Jin S."/>
            <person name="Johri S."/>
            <person name="Kim M."/>
            <person name="Overton L."/>
            <person name="Reardon M."/>
            <person name="Tsitrin T."/>
            <person name="Vuong H."/>
            <person name="Weaver B."/>
            <person name="Ciecko A."/>
            <person name="Tallon L."/>
            <person name="Jackson J."/>
            <person name="Pai G."/>
            <person name="Aken S.V."/>
            <person name="Utterback T."/>
            <person name="Reidmuller S."/>
            <person name="Feldblyum T."/>
            <person name="Hsiao J."/>
            <person name="Zismann V."/>
            <person name="Iobst S."/>
            <person name="de Vazeille A.R."/>
            <person name="Buell C.R."/>
            <person name="Ying K."/>
            <person name="Li Y."/>
            <person name="Lu T."/>
            <person name="Huang Y."/>
            <person name="Zhao Q."/>
            <person name="Feng Q."/>
            <person name="Zhang L."/>
            <person name="Zhu J."/>
            <person name="Weng Q."/>
            <person name="Mu J."/>
            <person name="Lu Y."/>
            <person name="Fan D."/>
            <person name="Liu Y."/>
            <person name="Guan J."/>
            <person name="Zhang Y."/>
            <person name="Yu S."/>
            <person name="Liu X."/>
            <person name="Zhang Y."/>
            <person name="Hong G."/>
            <person name="Han B."/>
            <person name="Choisne N."/>
            <person name="Demange N."/>
            <person name="Orjeda G."/>
            <person name="Samain S."/>
            <person name="Cattolico L."/>
            <person name="Pelletier E."/>
            <person name="Couloux A."/>
            <person name="Segurens B."/>
            <person name="Wincker P."/>
            <person name="D'Hont A."/>
            <person name="Scarpelli C."/>
            <person name="Weissenbach J."/>
            <person name="Salanoubat M."/>
            <person name="Quetier F."/>
            <person name="Yu Y."/>
            <person name="Kim H.R."/>
            <person name="Rambo T."/>
            <person name="Currie J."/>
            <person name="Collura K."/>
            <person name="Luo M."/>
            <person name="Yang T."/>
            <person name="Ammiraju J.S.S."/>
            <person name="Engler F."/>
            <person name="Soderlund C."/>
            <person name="Wing R.A."/>
            <person name="Palmer L.E."/>
            <person name="de la Bastide M."/>
            <person name="Spiegel L."/>
            <person name="Nascimento L."/>
            <person name="Zutavern T."/>
            <person name="O'Shaughnessy A."/>
            <person name="Dike S."/>
            <person name="Dedhia N."/>
            <person name="Preston R."/>
            <person name="Balija V."/>
            <person name="McCombie W.R."/>
            <person name="Chow T."/>
            <person name="Chen H."/>
            <person name="Chung M."/>
            <person name="Chen C."/>
            <person name="Shaw J."/>
            <person name="Wu H."/>
            <person name="Hsiao K."/>
            <person name="Chao Y."/>
            <person name="Chu M."/>
            <person name="Cheng C."/>
            <person name="Hour A."/>
            <person name="Lee P."/>
            <person name="Lin S."/>
            <person name="Lin Y."/>
            <person name="Liou J."/>
            <person name="Liu S."/>
            <person name="Hsing Y."/>
            <person name="Raghuvanshi S."/>
            <person name="Mohanty A."/>
            <person name="Bharti A.K."/>
            <person name="Gaur A."/>
            <person name="Gupta V."/>
            <person name="Kumar D."/>
            <person name="Ravi V."/>
            <person name="Vij S."/>
            <person name="Kapur A."/>
            <person name="Khurana P."/>
            <person name="Khurana P."/>
            <person name="Khurana J.P."/>
            <person name="Tyagi A.K."/>
            <person name="Gaikwad K."/>
            <person name="Singh A."/>
            <person name="Dalal V."/>
            <person name="Srivastava S."/>
            <person name="Dixit A."/>
            <person name="Pal A.K."/>
            <person name="Ghazi I.A."/>
            <person name="Yadav M."/>
            <person name="Pandit A."/>
            <person name="Bhargava A."/>
            <person name="Sureshbabu K."/>
            <person name="Batra K."/>
            <person name="Sharma T.R."/>
            <person name="Mohapatra T."/>
            <person name="Singh N.K."/>
            <person name="Messing J."/>
            <person name="Nelson A.B."/>
            <person name="Fuks G."/>
            <person name="Kavchok S."/>
            <person name="Keizer G."/>
            <person name="Linton E."/>
            <person name="Llaca V."/>
            <person name="Song R."/>
            <person name="Tanyolac B."/>
            <person name="Young S."/>
            <person name="Ho-Il K."/>
            <person name="Hahn J.H."/>
            <person name="Sangsakoo G."/>
            <person name="Vanavichit A."/>
            <person name="de Mattos Luiz.A.T."/>
            <person name="Zimmer P.D."/>
            <person name="Malone G."/>
            <person name="Dellagostin O."/>
            <person name="de Oliveira A.C."/>
            <person name="Bevan M."/>
            <person name="Bancroft I."/>
            <person name="Minx P."/>
            <person name="Cordum H."/>
            <person name="Wilson R."/>
            <person name="Cheng Z."/>
            <person name="Jin W."/>
            <person name="Jiang J."/>
            <person name="Leong S.A."/>
            <person name="Iwama H."/>
            <person name="Gojobori T."/>
            <person name="Itoh T."/>
            <person name="Niimura Y."/>
            <person name="Fujii Y."/>
            <person name="Habara T."/>
            <person name="Sakai H."/>
            <person name="Sato Y."/>
            <person name="Wilson G."/>
            <person name="Kumar K."/>
            <person name="McCouch S."/>
            <person name="Juretic N."/>
            <person name="Hoen D."/>
            <person name="Wright S."/>
            <person name="Bruskiewich R."/>
            <person name="Bureau T."/>
            <person name="Miyao A."/>
            <person name="Hirochika H."/>
            <person name="Nishikawa T."/>
            <person name="Kadowaki K."/>
            <person name="Sugiura M."/>
            <person name="Burr B."/>
            <person name="Sasaki T."/>
        </authorList>
    </citation>
    <scope>NUCLEOTIDE SEQUENCE [LARGE SCALE GENOMIC DNA]</scope>
    <source>
        <strain evidence="2">cv. Nipponbare</strain>
    </source>
</reference>
<reference evidence="1 2" key="3">
    <citation type="journal article" date="2013" name="Rice">
        <title>Improvement of the Oryza sativa Nipponbare reference genome using next generation sequence and optical map data.</title>
        <authorList>
            <person name="Kawahara Y."/>
            <person name="de la Bastide M."/>
            <person name="Hamilton J.P."/>
            <person name="Kanamori H."/>
            <person name="McCombie W.R."/>
            <person name="Ouyang S."/>
            <person name="Schwartz D.C."/>
            <person name="Tanaka T."/>
            <person name="Wu J."/>
            <person name="Zhou S."/>
            <person name="Childs K.L."/>
            <person name="Davidson R.M."/>
            <person name="Lin H."/>
            <person name="Quesada-Ocampo L."/>
            <person name="Vaillancourt B."/>
            <person name="Sakai H."/>
            <person name="Lee S.S."/>
            <person name="Kim J."/>
            <person name="Numa H."/>
            <person name="Itoh T."/>
            <person name="Buell C.R."/>
            <person name="Matsumoto T."/>
        </authorList>
    </citation>
    <scope>NUCLEOTIDE SEQUENCE [LARGE SCALE GENOMIC DNA]</scope>
    <source>
        <strain evidence="2">cv. Nipponbare</strain>
    </source>
</reference>
<dbReference type="ExpressionAtlas" id="A0A0P0WLZ5">
    <property type="expression patterns" value="baseline and differential"/>
</dbReference>
<protein>
    <submittedName>
        <fullName evidence="1">Os05g0397300 protein</fullName>
    </submittedName>
</protein>
<dbReference type="PANTHER" id="PTHR34956:SF2">
    <property type="entry name" value="OS05G0397300 PROTEIN"/>
    <property type="match status" value="1"/>
</dbReference>
<keyword evidence="2" id="KW-1185">Reference proteome</keyword>
<dbReference type="Proteomes" id="UP000059680">
    <property type="component" value="Chromosome 5"/>
</dbReference>
<dbReference type="Gramene" id="Os05t0397300-03">
    <property type="protein sequence ID" value="Os05t0397300-03"/>
    <property type="gene ID" value="Os05g0397300"/>
</dbReference>
<dbReference type="AlphaFoldDB" id="A0A0P0WLZ5"/>
<proteinExistence type="predicted"/>
<accession>A0A0P0WLZ5</accession>
<gene>
    <name evidence="1" type="ordered locus">Os05g0397300</name>
    <name evidence="1" type="ORF">OSNPB_050397300</name>
</gene>